<keyword evidence="2" id="KW-1185">Reference proteome</keyword>
<sequence>MRSAAVCTGDGIPVSRETLLTIMRIFRTYARAYANDLDAVLAPLTTVAGEPVSTRFTMPNGLELATVGRVLVVAGDDRLLEPYRETVATLIIDDLDECHALLTRTGARIVRGPQAVPTGRNLTAKLPGGVQIEYVEWDEAQWGRVGGRPL</sequence>
<reference evidence="1 2" key="1">
    <citation type="submission" date="2024-10" db="EMBL/GenBank/DDBJ databases">
        <authorList>
            <person name="Wannawong T."/>
            <person name="Kuncharoen N."/>
            <person name="Mhuantong W."/>
        </authorList>
    </citation>
    <scope>NUCLEOTIDE SEQUENCE [LARGE SCALE GENOMIC DNA]</scope>
    <source>
        <strain evidence="1 2">CALK1-4</strain>
    </source>
</reference>
<evidence type="ECO:0000313" key="2">
    <source>
        <dbReference type="Proteomes" id="UP001610810"/>
    </source>
</evidence>
<dbReference type="Gene3D" id="3.10.180.10">
    <property type="entry name" value="2,3-Dihydroxybiphenyl 1,2-Dioxygenase, domain 1"/>
    <property type="match status" value="1"/>
</dbReference>
<dbReference type="RefSeq" id="WP_236260578.1">
    <property type="nucleotide sequence ID" value="NZ_JAAIFS010000007.1"/>
</dbReference>
<evidence type="ECO:0000313" key="1">
    <source>
        <dbReference type="EMBL" id="MFI0574117.1"/>
    </source>
</evidence>
<dbReference type="InterPro" id="IPR029068">
    <property type="entry name" value="Glyas_Bleomycin-R_OHBP_Dase"/>
</dbReference>
<evidence type="ECO:0008006" key="3">
    <source>
        <dbReference type="Google" id="ProtNLM"/>
    </source>
</evidence>
<name>A0ABW7S1I8_STRTE</name>
<comment type="caution">
    <text evidence="1">The sequence shown here is derived from an EMBL/GenBank/DDBJ whole genome shotgun (WGS) entry which is preliminary data.</text>
</comment>
<protein>
    <recommendedName>
        <fullName evidence="3">VOC family protein</fullName>
    </recommendedName>
</protein>
<dbReference type="EMBL" id="JBIQWK010000005">
    <property type="protein sequence ID" value="MFI0574117.1"/>
    <property type="molecule type" value="Genomic_DNA"/>
</dbReference>
<organism evidence="1 2">
    <name type="scientific">Streptomyces tendae</name>
    <dbReference type="NCBI Taxonomy" id="1932"/>
    <lineage>
        <taxon>Bacteria</taxon>
        <taxon>Bacillati</taxon>
        <taxon>Actinomycetota</taxon>
        <taxon>Actinomycetes</taxon>
        <taxon>Kitasatosporales</taxon>
        <taxon>Streptomycetaceae</taxon>
        <taxon>Streptomyces</taxon>
    </lineage>
</organism>
<proteinExistence type="predicted"/>
<dbReference type="SUPFAM" id="SSF54593">
    <property type="entry name" value="Glyoxalase/Bleomycin resistance protein/Dihydroxybiphenyl dioxygenase"/>
    <property type="match status" value="1"/>
</dbReference>
<gene>
    <name evidence="1" type="ORF">ACH3YB_21050</name>
</gene>
<dbReference type="Proteomes" id="UP001610810">
    <property type="component" value="Unassembled WGS sequence"/>
</dbReference>
<accession>A0ABW7S1I8</accession>